<organism evidence="1 2">
    <name type="scientific">Niabella ginsengisoli</name>
    <dbReference type="NCBI Taxonomy" id="522298"/>
    <lineage>
        <taxon>Bacteria</taxon>
        <taxon>Pseudomonadati</taxon>
        <taxon>Bacteroidota</taxon>
        <taxon>Chitinophagia</taxon>
        <taxon>Chitinophagales</taxon>
        <taxon>Chitinophagaceae</taxon>
        <taxon>Niabella</taxon>
    </lineage>
</organism>
<dbReference type="Proteomes" id="UP001202248">
    <property type="component" value="Unassembled WGS sequence"/>
</dbReference>
<evidence type="ECO:0000313" key="2">
    <source>
        <dbReference type="Proteomes" id="UP001202248"/>
    </source>
</evidence>
<dbReference type="RefSeq" id="WP_240831834.1">
    <property type="nucleotide sequence ID" value="NZ_JAKWBL010000004.1"/>
</dbReference>
<keyword evidence="2" id="KW-1185">Reference proteome</keyword>
<accession>A0ABS9SN49</accession>
<protein>
    <submittedName>
        <fullName evidence="1">Uncharacterized protein</fullName>
    </submittedName>
</protein>
<reference evidence="1 2" key="1">
    <citation type="submission" date="2022-02" db="EMBL/GenBank/DDBJ databases">
        <authorList>
            <person name="Min J."/>
        </authorList>
    </citation>
    <scope>NUCLEOTIDE SEQUENCE [LARGE SCALE GENOMIC DNA]</scope>
    <source>
        <strain evidence="1 2">GR10-1</strain>
    </source>
</reference>
<comment type="caution">
    <text evidence="1">The sequence shown here is derived from an EMBL/GenBank/DDBJ whole genome shotgun (WGS) entry which is preliminary data.</text>
</comment>
<name>A0ABS9SN49_9BACT</name>
<evidence type="ECO:0000313" key="1">
    <source>
        <dbReference type="EMBL" id="MCH5599804.1"/>
    </source>
</evidence>
<gene>
    <name evidence="1" type="ORF">MKP09_18745</name>
</gene>
<sequence length="114" mass="13181">MKISEIISQASICFHYNEDKKFNVENDKPNSMMHYSIEPLEWQENEFIAITRTALGIFKIDKYSLQIELIFGNYDQDSVFGTFESVEAAKANVQSIWEDFLKLYLKPGNQVTSG</sequence>
<dbReference type="EMBL" id="JAKWBL010000004">
    <property type="protein sequence ID" value="MCH5599804.1"/>
    <property type="molecule type" value="Genomic_DNA"/>
</dbReference>
<proteinExistence type="predicted"/>